<dbReference type="EMBL" id="BARS01024173">
    <property type="protein sequence ID" value="GAG04789.1"/>
    <property type="molecule type" value="Genomic_DNA"/>
</dbReference>
<dbReference type="GO" id="GO:0032259">
    <property type="term" value="P:methylation"/>
    <property type="evidence" value="ECO:0007669"/>
    <property type="project" value="UniProtKB-KW"/>
</dbReference>
<accession>X0UGB8</accession>
<gene>
    <name evidence="4" type="ORF">S01H1_38401</name>
</gene>
<evidence type="ECO:0000259" key="3">
    <source>
        <dbReference type="Pfam" id="PF01555"/>
    </source>
</evidence>
<feature type="non-terminal residue" evidence="4">
    <location>
        <position position="33"/>
    </location>
</feature>
<dbReference type="AlphaFoldDB" id="X0UGB8"/>
<proteinExistence type="predicted"/>
<keyword evidence="2" id="KW-0808">Transferase</keyword>
<evidence type="ECO:0000256" key="2">
    <source>
        <dbReference type="ARBA" id="ARBA00022679"/>
    </source>
</evidence>
<evidence type="ECO:0000313" key="4">
    <source>
        <dbReference type="EMBL" id="GAG04789.1"/>
    </source>
</evidence>
<dbReference type="InterPro" id="IPR029063">
    <property type="entry name" value="SAM-dependent_MTases_sf"/>
</dbReference>
<dbReference type="Pfam" id="PF01555">
    <property type="entry name" value="N6_N4_Mtase"/>
    <property type="match status" value="1"/>
</dbReference>
<sequence>MCGCGTTLIECKLTGRNAIGFDINPEMVEMAQK</sequence>
<organism evidence="4">
    <name type="scientific">marine sediment metagenome</name>
    <dbReference type="NCBI Taxonomy" id="412755"/>
    <lineage>
        <taxon>unclassified sequences</taxon>
        <taxon>metagenomes</taxon>
        <taxon>ecological metagenomes</taxon>
    </lineage>
</organism>
<dbReference type="InterPro" id="IPR002941">
    <property type="entry name" value="DNA_methylase_N4/N6"/>
</dbReference>
<evidence type="ECO:0000256" key="1">
    <source>
        <dbReference type="ARBA" id="ARBA00022603"/>
    </source>
</evidence>
<comment type="caution">
    <text evidence="4">The sequence shown here is derived from an EMBL/GenBank/DDBJ whole genome shotgun (WGS) entry which is preliminary data.</text>
</comment>
<reference evidence="4" key="1">
    <citation type="journal article" date="2014" name="Front. Microbiol.">
        <title>High frequency of phylogenetically diverse reductive dehalogenase-homologous genes in deep subseafloor sedimentary metagenomes.</title>
        <authorList>
            <person name="Kawai M."/>
            <person name="Futagami T."/>
            <person name="Toyoda A."/>
            <person name="Takaki Y."/>
            <person name="Nishi S."/>
            <person name="Hori S."/>
            <person name="Arai W."/>
            <person name="Tsubouchi T."/>
            <person name="Morono Y."/>
            <person name="Uchiyama I."/>
            <person name="Ito T."/>
            <person name="Fujiyama A."/>
            <person name="Inagaki F."/>
            <person name="Takami H."/>
        </authorList>
    </citation>
    <scope>NUCLEOTIDE SEQUENCE</scope>
    <source>
        <strain evidence="4">Expedition CK06-06</strain>
    </source>
</reference>
<feature type="domain" description="DNA methylase N-4/N-6" evidence="3">
    <location>
        <begin position="2"/>
        <end position="33"/>
    </location>
</feature>
<name>X0UGB8_9ZZZZ</name>
<dbReference type="GO" id="GO:0008170">
    <property type="term" value="F:N-methyltransferase activity"/>
    <property type="evidence" value="ECO:0007669"/>
    <property type="project" value="InterPro"/>
</dbReference>
<dbReference type="SUPFAM" id="SSF53335">
    <property type="entry name" value="S-adenosyl-L-methionine-dependent methyltransferases"/>
    <property type="match status" value="1"/>
</dbReference>
<protein>
    <recommendedName>
        <fullName evidence="3">DNA methylase N-4/N-6 domain-containing protein</fullName>
    </recommendedName>
</protein>
<dbReference type="GO" id="GO:0003677">
    <property type="term" value="F:DNA binding"/>
    <property type="evidence" value="ECO:0007669"/>
    <property type="project" value="InterPro"/>
</dbReference>
<dbReference type="Gene3D" id="3.40.50.150">
    <property type="entry name" value="Vaccinia Virus protein VP39"/>
    <property type="match status" value="1"/>
</dbReference>
<keyword evidence="1" id="KW-0489">Methyltransferase</keyword>